<dbReference type="Gene3D" id="3.30.70.1070">
    <property type="entry name" value="Sporulation related repeat"/>
    <property type="match status" value="1"/>
</dbReference>
<dbReference type="PROSITE" id="PS51724">
    <property type="entry name" value="SPOR"/>
    <property type="match status" value="1"/>
</dbReference>
<evidence type="ECO:0000259" key="7">
    <source>
        <dbReference type="PROSITE" id="PS51724"/>
    </source>
</evidence>
<feature type="signal peptide" evidence="6">
    <location>
        <begin position="1"/>
        <end position="31"/>
    </location>
</feature>
<dbReference type="EC" id="4.2.2.-" evidence="4"/>
<dbReference type="InterPro" id="IPR009009">
    <property type="entry name" value="RlpA-like_DPBB"/>
</dbReference>
<dbReference type="AlphaFoldDB" id="A0A829YIB9"/>
<dbReference type="CDD" id="cd22268">
    <property type="entry name" value="DPBB_RlpA-like"/>
    <property type="match status" value="1"/>
</dbReference>
<dbReference type="GO" id="GO:0008932">
    <property type="term" value="F:lytic endotransglycosylase activity"/>
    <property type="evidence" value="ECO:0007669"/>
    <property type="project" value="UniProtKB-UniRule"/>
</dbReference>
<dbReference type="Pfam" id="PF03330">
    <property type="entry name" value="DPBB_1"/>
    <property type="match status" value="1"/>
</dbReference>
<dbReference type="GO" id="GO:0005886">
    <property type="term" value="C:plasma membrane"/>
    <property type="evidence" value="ECO:0007669"/>
    <property type="project" value="UniProtKB-SubCell"/>
</dbReference>
<evidence type="ECO:0000313" key="8">
    <source>
        <dbReference type="EMBL" id="GFE83047.1"/>
    </source>
</evidence>
<keyword evidence="4" id="KW-0472">Membrane</keyword>
<dbReference type="InterPro" id="IPR036908">
    <property type="entry name" value="RlpA-like_sf"/>
</dbReference>
<evidence type="ECO:0000256" key="5">
    <source>
        <dbReference type="RuleBase" id="RU003495"/>
    </source>
</evidence>
<keyword evidence="1 6" id="KW-0732">Signal</keyword>
<dbReference type="GO" id="GO:0000270">
    <property type="term" value="P:peptidoglycan metabolic process"/>
    <property type="evidence" value="ECO:0007669"/>
    <property type="project" value="UniProtKB-UniRule"/>
</dbReference>
<evidence type="ECO:0000256" key="2">
    <source>
        <dbReference type="ARBA" id="ARBA00023239"/>
    </source>
</evidence>
<dbReference type="EMBL" id="BLJN01000005">
    <property type="protein sequence ID" value="GFE83047.1"/>
    <property type="molecule type" value="Genomic_DNA"/>
</dbReference>
<evidence type="ECO:0000256" key="1">
    <source>
        <dbReference type="ARBA" id="ARBA00022729"/>
    </source>
</evidence>
<dbReference type="InterPro" id="IPR036680">
    <property type="entry name" value="SPOR-like_sf"/>
</dbReference>
<keyword evidence="4" id="KW-1003">Cell membrane</keyword>
<dbReference type="GO" id="GO:0042834">
    <property type="term" value="F:peptidoglycan binding"/>
    <property type="evidence" value="ECO:0007669"/>
    <property type="project" value="InterPro"/>
</dbReference>
<dbReference type="SUPFAM" id="SSF50685">
    <property type="entry name" value="Barwin-like endoglucanases"/>
    <property type="match status" value="1"/>
</dbReference>
<dbReference type="Proteomes" id="UP000445000">
    <property type="component" value="Unassembled WGS sequence"/>
</dbReference>
<keyword evidence="2 4" id="KW-0456">Lyase</keyword>
<comment type="function">
    <text evidence="4">Lytic transglycosylase with a strong preference for naked glycan strands that lack stem peptides.</text>
</comment>
<dbReference type="InterPro" id="IPR034718">
    <property type="entry name" value="RlpA"/>
</dbReference>
<dbReference type="PANTHER" id="PTHR34183">
    <property type="entry name" value="ENDOLYTIC PEPTIDOGLYCAN TRANSGLYCOSYLASE RLPA"/>
    <property type="match status" value="1"/>
</dbReference>
<keyword evidence="9" id="KW-1185">Reference proteome</keyword>
<dbReference type="RefSeq" id="WP_161814664.1">
    <property type="nucleotide sequence ID" value="NZ_BLJN01000005.1"/>
</dbReference>
<dbReference type="GO" id="GO:0009279">
    <property type="term" value="C:cell outer membrane"/>
    <property type="evidence" value="ECO:0007669"/>
    <property type="project" value="TreeGrafter"/>
</dbReference>
<feature type="domain" description="SPOR" evidence="7">
    <location>
        <begin position="193"/>
        <end position="273"/>
    </location>
</feature>
<comment type="similarity">
    <text evidence="4 5">Belongs to the RlpA family.</text>
</comment>
<dbReference type="HAMAP" id="MF_02071">
    <property type="entry name" value="RlpA"/>
    <property type="match status" value="1"/>
</dbReference>
<dbReference type="InterPro" id="IPR007730">
    <property type="entry name" value="SPOR-like_dom"/>
</dbReference>
<protein>
    <recommendedName>
        <fullName evidence="4">Endolytic peptidoglycan transglycosylase RlpA</fullName>
        <ecNumber evidence="4">4.2.2.-</ecNumber>
    </recommendedName>
</protein>
<accession>A0A829YIB9</accession>
<evidence type="ECO:0000256" key="3">
    <source>
        <dbReference type="ARBA" id="ARBA00023316"/>
    </source>
</evidence>
<dbReference type="PANTHER" id="PTHR34183:SF1">
    <property type="entry name" value="ENDOLYTIC PEPTIDOGLYCAN TRANSGLYCOSYLASE RLPA"/>
    <property type="match status" value="1"/>
</dbReference>
<dbReference type="GO" id="GO:0071555">
    <property type="term" value="P:cell wall organization"/>
    <property type="evidence" value="ECO:0007669"/>
    <property type="project" value="UniProtKB-KW"/>
</dbReference>
<dbReference type="Gene3D" id="2.40.40.10">
    <property type="entry name" value="RlpA-like domain"/>
    <property type="match status" value="1"/>
</dbReference>
<sequence>MRTRTWRSATSNWFSLALALVVAGCSAPSVIQPPKHPPFPPPSPIPAEIENIPDPVPRAEPKSARGNPPFYTVLGKRYYVLNSAEGYLERGVASWYGPGFHAASTSNGERYDMYAMTGAHKTLPLPAYVQVTNLSNGKHVVVRLNDRGPFKEGRIIDLSYTAAAKLDMIKAGTTFVEVRALTPMQKASPPPAPPATSDLYVQAGAFGAEANASKLLGQLRSKGVDNAFVREDQVEGKTLYRVRVGPIPSVNEFDKVVKRLRMLGFPDARLAAN</sequence>
<dbReference type="NCBIfam" id="TIGR00413">
    <property type="entry name" value="rlpA"/>
    <property type="match status" value="1"/>
</dbReference>
<keyword evidence="4" id="KW-0449">Lipoprotein</keyword>
<dbReference type="InterPro" id="IPR012997">
    <property type="entry name" value="RplA"/>
</dbReference>
<dbReference type="SUPFAM" id="SSF110997">
    <property type="entry name" value="Sporulation related repeat"/>
    <property type="match status" value="1"/>
</dbReference>
<dbReference type="Pfam" id="PF05036">
    <property type="entry name" value="SPOR"/>
    <property type="match status" value="1"/>
</dbReference>
<evidence type="ECO:0000256" key="4">
    <source>
        <dbReference type="HAMAP-Rule" id="MF_02071"/>
    </source>
</evidence>
<evidence type="ECO:0000256" key="6">
    <source>
        <dbReference type="SAM" id="SignalP"/>
    </source>
</evidence>
<keyword evidence="4" id="KW-0564">Palmitate</keyword>
<feature type="chain" id="PRO_5033190423" description="Endolytic peptidoglycan transglycosylase RlpA" evidence="6">
    <location>
        <begin position="32"/>
        <end position="273"/>
    </location>
</feature>
<name>A0A829YIB9_9GAMM</name>
<comment type="subcellular location">
    <subcellularLocation>
        <location evidence="4">Cell membrane</location>
        <topology evidence="4">Lipid-anchor</topology>
    </subcellularLocation>
</comment>
<organism evidence="8 9">
    <name type="scientific">Steroidobacter agaridevorans</name>
    <dbReference type="NCBI Taxonomy" id="2695856"/>
    <lineage>
        <taxon>Bacteria</taxon>
        <taxon>Pseudomonadati</taxon>
        <taxon>Pseudomonadota</taxon>
        <taxon>Gammaproteobacteria</taxon>
        <taxon>Steroidobacterales</taxon>
        <taxon>Steroidobacteraceae</taxon>
        <taxon>Steroidobacter</taxon>
    </lineage>
</organism>
<keyword evidence="3 4" id="KW-0961">Cell wall biogenesis/degradation</keyword>
<gene>
    <name evidence="4" type="primary">rlpA</name>
    <name evidence="8" type="ORF">GCM10011487_50470</name>
</gene>
<comment type="caution">
    <text evidence="8">The sequence shown here is derived from an EMBL/GenBank/DDBJ whole genome shotgun (WGS) entry which is preliminary data.</text>
</comment>
<reference evidence="9" key="1">
    <citation type="submission" date="2020-01" db="EMBL/GenBank/DDBJ databases">
        <title>'Steroidobacter agaridevorans' sp. nov., agar-degrading bacteria isolated from rhizosphere soils.</title>
        <authorList>
            <person name="Ikenaga M."/>
            <person name="Kataoka M."/>
            <person name="Murouchi A."/>
            <person name="Katsuragi S."/>
            <person name="Sakai M."/>
        </authorList>
    </citation>
    <scope>NUCLEOTIDE SEQUENCE [LARGE SCALE GENOMIC DNA]</scope>
    <source>
        <strain evidence="9">YU21-B</strain>
    </source>
</reference>
<dbReference type="PROSITE" id="PS51257">
    <property type="entry name" value="PROKAR_LIPOPROTEIN"/>
    <property type="match status" value="1"/>
</dbReference>
<evidence type="ECO:0000313" key="9">
    <source>
        <dbReference type="Proteomes" id="UP000445000"/>
    </source>
</evidence>
<proteinExistence type="inferred from homology"/>